<dbReference type="InterPro" id="IPR003597">
    <property type="entry name" value="Ig_C1-set"/>
</dbReference>
<feature type="domain" description="Ig-like" evidence="4">
    <location>
        <begin position="65"/>
        <end position="160"/>
    </location>
</feature>
<dbReference type="EMBL" id="JAHFZB010000031">
    <property type="protein sequence ID" value="KAK6471573.1"/>
    <property type="molecule type" value="Genomic_DNA"/>
</dbReference>
<dbReference type="InterPro" id="IPR007110">
    <property type="entry name" value="Ig-like_dom"/>
</dbReference>
<name>A0ABR0YGA1_HUSHU</name>
<comment type="caution">
    <text evidence="5">The sequence shown here is derived from an EMBL/GenBank/DDBJ whole genome shotgun (WGS) entry which is preliminary data.</text>
</comment>
<dbReference type="Proteomes" id="UP001369086">
    <property type="component" value="Unassembled WGS sequence"/>
</dbReference>
<dbReference type="CDD" id="cd00096">
    <property type="entry name" value="Ig"/>
    <property type="match status" value="1"/>
</dbReference>
<feature type="compositionally biased region" description="Polar residues" evidence="2">
    <location>
        <begin position="204"/>
        <end position="220"/>
    </location>
</feature>
<feature type="region of interest" description="Disordered" evidence="2">
    <location>
        <begin position="198"/>
        <end position="220"/>
    </location>
</feature>
<dbReference type="Gene3D" id="2.60.40.10">
    <property type="entry name" value="Immunoglobulins"/>
    <property type="match status" value="2"/>
</dbReference>
<dbReference type="PROSITE" id="PS50835">
    <property type="entry name" value="IG_LIKE"/>
    <property type="match status" value="2"/>
</dbReference>
<proteinExistence type="predicted"/>
<feature type="domain" description="Ig-like" evidence="4">
    <location>
        <begin position="171"/>
        <end position="256"/>
    </location>
</feature>
<dbReference type="Pfam" id="PF07654">
    <property type="entry name" value="C1-set"/>
    <property type="match status" value="2"/>
</dbReference>
<keyword evidence="1" id="KW-0393">Immunoglobulin domain</keyword>
<sequence>MNNTVKNINHWISIIDSNFSSSLIIANVTPSDHGQYRCSGLCLADPPLLLEKRSAQLEVKVKAIPKLDLRSAVSADKAAVLILSCSAVGFYPRDVTLSWDSSSPGLPSSAQQGPPTVNQDGSYSTSTSLQVNETLWSPGTEISCVLNHSSLAQPLREYIRRGEVQLTVGSVNESSGLLILSCSAVGFYPRDVTLSWDSSPPGLPSSTQGDPTVNQDGSYSTSTSLQVNEALWSPGTEISCVLNHSSLAQPSRKGMRKPSNKKTIMFNQYLYTLLLPALLLPCCVYLLMKALRNRQAAGKEHISSHTELQQHRFHTSDPIHYCHTFLIPVKNKREEAIQPILLVWLLVAY</sequence>
<evidence type="ECO:0000313" key="5">
    <source>
        <dbReference type="EMBL" id="KAK6471573.1"/>
    </source>
</evidence>
<dbReference type="SMART" id="SM00407">
    <property type="entry name" value="IGc1"/>
    <property type="match status" value="2"/>
</dbReference>
<protein>
    <submittedName>
        <fullName evidence="5">Natural cytotoxicity triggering receptor 3 ligand 1-like</fullName>
    </submittedName>
</protein>
<dbReference type="InterPro" id="IPR050380">
    <property type="entry name" value="Immune_Resp_Modulators"/>
</dbReference>
<feature type="region of interest" description="Disordered" evidence="2">
    <location>
        <begin position="102"/>
        <end position="124"/>
    </location>
</feature>
<keyword evidence="3" id="KW-0812">Transmembrane</keyword>
<accession>A0ABR0YGA1</accession>
<evidence type="ECO:0000256" key="2">
    <source>
        <dbReference type="SAM" id="MobiDB-lite"/>
    </source>
</evidence>
<evidence type="ECO:0000256" key="1">
    <source>
        <dbReference type="ARBA" id="ARBA00023319"/>
    </source>
</evidence>
<dbReference type="CDD" id="cd00098">
    <property type="entry name" value="IgC1"/>
    <property type="match status" value="2"/>
</dbReference>
<evidence type="ECO:0000256" key="3">
    <source>
        <dbReference type="SAM" id="Phobius"/>
    </source>
</evidence>
<dbReference type="SUPFAM" id="SSF48726">
    <property type="entry name" value="Immunoglobulin"/>
    <property type="match status" value="3"/>
</dbReference>
<keyword evidence="3" id="KW-1133">Transmembrane helix</keyword>
<feature type="transmembrane region" description="Helical" evidence="3">
    <location>
        <begin position="269"/>
        <end position="288"/>
    </location>
</feature>
<feature type="compositionally biased region" description="Low complexity" evidence="2">
    <location>
        <begin position="102"/>
        <end position="115"/>
    </location>
</feature>
<dbReference type="PANTHER" id="PTHR23411">
    <property type="entry name" value="TAPASIN"/>
    <property type="match status" value="1"/>
</dbReference>
<gene>
    <name evidence="5" type="ORF">HHUSO_G29484</name>
</gene>
<evidence type="ECO:0000259" key="4">
    <source>
        <dbReference type="PROSITE" id="PS50835"/>
    </source>
</evidence>
<reference evidence="5 6" key="1">
    <citation type="submission" date="2021-05" db="EMBL/GenBank/DDBJ databases">
        <authorList>
            <person name="Zahm M."/>
            <person name="Klopp C."/>
            <person name="Cabau C."/>
            <person name="Kuhl H."/>
            <person name="Suciu R."/>
            <person name="Ciorpac M."/>
            <person name="Holostenco D."/>
            <person name="Gessner J."/>
            <person name="Wuertz S."/>
            <person name="Hohne C."/>
            <person name="Stock M."/>
            <person name="Gislard M."/>
            <person name="Lluch J."/>
            <person name="Milhes M."/>
            <person name="Lampietro C."/>
            <person name="Lopez Roques C."/>
            <person name="Donnadieu C."/>
            <person name="Du K."/>
            <person name="Schartl M."/>
            <person name="Guiguen Y."/>
        </authorList>
    </citation>
    <scope>NUCLEOTIDE SEQUENCE [LARGE SCALE GENOMIC DNA]</scope>
    <source>
        <strain evidence="5">Hh-F2</strain>
        <tissue evidence="5">Blood</tissue>
    </source>
</reference>
<organism evidence="5 6">
    <name type="scientific">Huso huso</name>
    <name type="common">Beluga</name>
    <name type="synonym">Acipenser huso</name>
    <dbReference type="NCBI Taxonomy" id="61971"/>
    <lineage>
        <taxon>Eukaryota</taxon>
        <taxon>Metazoa</taxon>
        <taxon>Chordata</taxon>
        <taxon>Craniata</taxon>
        <taxon>Vertebrata</taxon>
        <taxon>Euteleostomi</taxon>
        <taxon>Actinopterygii</taxon>
        <taxon>Chondrostei</taxon>
        <taxon>Acipenseriformes</taxon>
        <taxon>Acipenseridae</taxon>
        <taxon>Huso</taxon>
    </lineage>
</organism>
<keyword evidence="6" id="KW-1185">Reference proteome</keyword>
<dbReference type="InterPro" id="IPR013783">
    <property type="entry name" value="Ig-like_fold"/>
</dbReference>
<keyword evidence="3" id="KW-0472">Membrane</keyword>
<evidence type="ECO:0000313" key="6">
    <source>
        <dbReference type="Proteomes" id="UP001369086"/>
    </source>
</evidence>
<dbReference type="InterPro" id="IPR036179">
    <property type="entry name" value="Ig-like_dom_sf"/>
</dbReference>